<keyword evidence="6" id="KW-1185">Reference proteome</keyword>
<dbReference type="InterPro" id="IPR038404">
    <property type="entry name" value="TRAP_DctP_sf"/>
</dbReference>
<evidence type="ECO:0000256" key="3">
    <source>
        <dbReference type="ARBA" id="ARBA00022729"/>
    </source>
</evidence>
<dbReference type="GO" id="GO:0030288">
    <property type="term" value="C:outer membrane-bounded periplasmic space"/>
    <property type="evidence" value="ECO:0007669"/>
    <property type="project" value="InterPro"/>
</dbReference>
<dbReference type="STRING" id="1166073.SAMN05192530_108146"/>
<dbReference type="Proteomes" id="UP000198793">
    <property type="component" value="Unassembled WGS sequence"/>
</dbReference>
<dbReference type="InterPro" id="IPR018389">
    <property type="entry name" value="DctP_fam"/>
</dbReference>
<accession>A0A1H0KTV7</accession>
<evidence type="ECO:0000256" key="4">
    <source>
        <dbReference type="SAM" id="SignalP"/>
    </source>
</evidence>
<reference evidence="5 6" key="1">
    <citation type="submission" date="2016-10" db="EMBL/GenBank/DDBJ databases">
        <authorList>
            <person name="de Groot N.N."/>
        </authorList>
    </citation>
    <scope>NUCLEOTIDE SEQUENCE [LARGE SCALE GENOMIC DNA]</scope>
    <source>
        <strain evidence="6">L7-484,KACC 16230,DSM 25025</strain>
    </source>
</reference>
<keyword evidence="3 4" id="KW-0732">Signal</keyword>
<dbReference type="PANTHER" id="PTHR33376:SF7">
    <property type="entry name" value="C4-DICARBOXYLATE-BINDING PROTEIN DCTB"/>
    <property type="match status" value="1"/>
</dbReference>
<feature type="chain" id="PRO_5011552512" evidence="4">
    <location>
        <begin position="24"/>
        <end position="336"/>
    </location>
</feature>
<keyword evidence="2" id="KW-0813">Transport</keyword>
<dbReference type="Gene3D" id="3.40.190.170">
    <property type="entry name" value="Bacterial extracellular solute-binding protein, family 7"/>
    <property type="match status" value="1"/>
</dbReference>
<dbReference type="CDD" id="cd13679">
    <property type="entry name" value="PBP2_TRAP_YiaO_like"/>
    <property type="match status" value="1"/>
</dbReference>
<evidence type="ECO:0000313" key="6">
    <source>
        <dbReference type="Proteomes" id="UP000198793"/>
    </source>
</evidence>
<protein>
    <submittedName>
        <fullName evidence="5">Tripartite ATP-independent transporter solute receptor, DctP family</fullName>
    </submittedName>
</protein>
<keyword evidence="5" id="KW-0675">Receptor</keyword>
<dbReference type="Pfam" id="PF03480">
    <property type="entry name" value="DctP"/>
    <property type="match status" value="1"/>
</dbReference>
<dbReference type="NCBIfam" id="NF037995">
    <property type="entry name" value="TRAP_S1"/>
    <property type="match status" value="1"/>
</dbReference>
<evidence type="ECO:0000256" key="2">
    <source>
        <dbReference type="ARBA" id="ARBA00022448"/>
    </source>
</evidence>
<gene>
    <name evidence="5" type="ORF">SAMN05192530_108146</name>
</gene>
<dbReference type="OrthoDB" id="9803763at2"/>
<sequence>MKLAPLLAGAVSLVTLLGSPALAEIQERTIKFAAANSKGHPQVTGMERFAELVSQRSGGKITVKLFPGGTLGGDVQTLASVQGGTVEMSVMNAGILSGTVKEFGVVDLPFLFATPQEADAVMDGPIGTQLMERLPAQRLVGLGFWELGFRHLTNERRPVNTVEDVRGLKIRVVQSAVPVSTFNTLGANAVPLPYPELYSALETGTVDGQENPLANIVNAKFTEVQKYLTLTGHQYNPQIVIVSKAFWDRLDADEQALLQAAATEARDYQRQVSRDASDGFLAEIRKSGMEVVELSPEQLQGFRDAVEPVVAEFRDQIGAETVDAVMNQLKTLRGGQ</sequence>
<dbReference type="EMBL" id="FNIT01000008">
    <property type="protein sequence ID" value="SDO59369.1"/>
    <property type="molecule type" value="Genomic_DNA"/>
</dbReference>
<comment type="similarity">
    <text evidence="1">Belongs to the bacterial solute-binding protein 7 family.</text>
</comment>
<feature type="signal peptide" evidence="4">
    <location>
        <begin position="1"/>
        <end position="23"/>
    </location>
</feature>
<proteinExistence type="inferred from homology"/>
<evidence type="ECO:0000313" key="5">
    <source>
        <dbReference type="EMBL" id="SDO59369.1"/>
    </source>
</evidence>
<dbReference type="AlphaFoldDB" id="A0A1H0KTV7"/>
<dbReference type="GO" id="GO:0055085">
    <property type="term" value="P:transmembrane transport"/>
    <property type="evidence" value="ECO:0007669"/>
    <property type="project" value="InterPro"/>
</dbReference>
<evidence type="ECO:0000256" key="1">
    <source>
        <dbReference type="ARBA" id="ARBA00009023"/>
    </source>
</evidence>
<dbReference type="NCBIfam" id="TIGR00787">
    <property type="entry name" value="dctP"/>
    <property type="match status" value="1"/>
</dbReference>
<organism evidence="5 6">
    <name type="scientific">Aureimonas jatrophae</name>
    <dbReference type="NCBI Taxonomy" id="1166073"/>
    <lineage>
        <taxon>Bacteria</taxon>
        <taxon>Pseudomonadati</taxon>
        <taxon>Pseudomonadota</taxon>
        <taxon>Alphaproteobacteria</taxon>
        <taxon>Hyphomicrobiales</taxon>
        <taxon>Aurantimonadaceae</taxon>
        <taxon>Aureimonas</taxon>
    </lineage>
</organism>
<dbReference type="InterPro" id="IPR004682">
    <property type="entry name" value="TRAP_DctP"/>
</dbReference>
<name>A0A1H0KTV7_9HYPH</name>
<dbReference type="PANTHER" id="PTHR33376">
    <property type="match status" value="1"/>
</dbReference>
<dbReference type="PIRSF" id="PIRSF006470">
    <property type="entry name" value="DctB"/>
    <property type="match status" value="1"/>
</dbReference>